<keyword evidence="3" id="KW-1185">Reference proteome</keyword>
<accession>A0A1V2GZF1</accession>
<comment type="caution">
    <text evidence="2">The sequence shown here is derived from an EMBL/GenBank/DDBJ whole genome shotgun (WGS) entry which is preliminary data.</text>
</comment>
<feature type="chain" id="PRO_5012482805" evidence="1">
    <location>
        <begin position="28"/>
        <end position="137"/>
    </location>
</feature>
<keyword evidence="1" id="KW-0732">Signal</keyword>
<dbReference type="AlphaFoldDB" id="A0A1V2GZF1"/>
<name>A0A1V2GZF1_9PROT</name>
<gene>
    <name evidence="2" type="ORF">BKE38_17665</name>
</gene>
<proteinExistence type="predicted"/>
<reference evidence="2 3" key="1">
    <citation type="submission" date="2016-10" db="EMBL/GenBank/DDBJ databases">
        <title>Draft Genome sequence of Roseomonas sp. strain M3.</title>
        <authorList>
            <person name="Subhash Y."/>
            <person name="Lee S."/>
        </authorList>
    </citation>
    <scope>NUCLEOTIDE SEQUENCE [LARGE SCALE GENOMIC DNA]</scope>
    <source>
        <strain evidence="2 3">M3</strain>
    </source>
</reference>
<dbReference type="OrthoDB" id="9875259at2"/>
<dbReference type="Proteomes" id="UP000188879">
    <property type="component" value="Unassembled WGS sequence"/>
</dbReference>
<evidence type="ECO:0000256" key="1">
    <source>
        <dbReference type="SAM" id="SignalP"/>
    </source>
</evidence>
<dbReference type="EMBL" id="MLCO01000183">
    <property type="protein sequence ID" value="ONG50643.1"/>
    <property type="molecule type" value="Genomic_DNA"/>
</dbReference>
<dbReference type="RefSeq" id="WP_076958639.1">
    <property type="nucleotide sequence ID" value="NZ_MLCO01000183.1"/>
</dbReference>
<protein>
    <submittedName>
        <fullName evidence="2">Uncharacterized protein</fullName>
    </submittedName>
</protein>
<sequence>MTKRFAMMGLIALGAAATLAATAGSSAAQPANTCAGKMFIDTVYANGTGPNAFEYFVQIRNQTSGPMIADVALGGFPQTVTLFSPRLPGVPTGAWQSQQIRFGRGTNAQINPGTVDRLYDRTGSGKPYISLQNCRAG</sequence>
<evidence type="ECO:0000313" key="2">
    <source>
        <dbReference type="EMBL" id="ONG50643.1"/>
    </source>
</evidence>
<evidence type="ECO:0000313" key="3">
    <source>
        <dbReference type="Proteomes" id="UP000188879"/>
    </source>
</evidence>
<feature type="signal peptide" evidence="1">
    <location>
        <begin position="1"/>
        <end position="27"/>
    </location>
</feature>
<organism evidence="2 3">
    <name type="scientific">Teichococcus deserti</name>
    <dbReference type="NCBI Taxonomy" id="1817963"/>
    <lineage>
        <taxon>Bacteria</taxon>
        <taxon>Pseudomonadati</taxon>
        <taxon>Pseudomonadota</taxon>
        <taxon>Alphaproteobacteria</taxon>
        <taxon>Acetobacterales</taxon>
        <taxon>Roseomonadaceae</taxon>
        <taxon>Roseomonas</taxon>
    </lineage>
</organism>